<dbReference type="AlphaFoldDB" id="A0A1M5VKL7"/>
<dbReference type="STRING" id="1195760.SAMN05444281_1876"/>
<dbReference type="InterPro" id="IPR037523">
    <property type="entry name" value="VOC_core"/>
</dbReference>
<evidence type="ECO:0000313" key="2">
    <source>
        <dbReference type="EMBL" id="SHH75781.1"/>
    </source>
</evidence>
<keyword evidence="3" id="KW-1185">Reference proteome</keyword>
<proteinExistence type="predicted"/>
<keyword evidence="2" id="KW-0560">Oxidoreductase</keyword>
<dbReference type="InterPro" id="IPR029068">
    <property type="entry name" value="Glyas_Bleomycin-R_OHBP_Dase"/>
</dbReference>
<name>A0A1M5VKL7_9FLAO</name>
<gene>
    <name evidence="2" type="ORF">SAMN05444281_1876</name>
</gene>
<evidence type="ECO:0000259" key="1">
    <source>
        <dbReference type="PROSITE" id="PS51819"/>
    </source>
</evidence>
<feature type="domain" description="VOC" evidence="1">
    <location>
        <begin position="5"/>
        <end position="125"/>
    </location>
</feature>
<dbReference type="EMBL" id="FQXQ01000003">
    <property type="protein sequence ID" value="SHH75781.1"/>
    <property type="molecule type" value="Genomic_DNA"/>
</dbReference>
<dbReference type="InterPro" id="IPR004360">
    <property type="entry name" value="Glyas_Fos-R_dOase_dom"/>
</dbReference>
<dbReference type="PANTHER" id="PTHR21366:SF14">
    <property type="entry name" value="GLYOXALASE DOMAIN-CONTAINING PROTEIN 5"/>
    <property type="match status" value="1"/>
</dbReference>
<dbReference type="PROSITE" id="PS51819">
    <property type="entry name" value="VOC"/>
    <property type="match status" value="1"/>
</dbReference>
<dbReference type="GO" id="GO:0051213">
    <property type="term" value="F:dioxygenase activity"/>
    <property type="evidence" value="ECO:0007669"/>
    <property type="project" value="UniProtKB-KW"/>
</dbReference>
<keyword evidence="2" id="KW-0223">Dioxygenase</keyword>
<protein>
    <submittedName>
        <fullName evidence="2">Catechol 2,3-dioxygenase</fullName>
    </submittedName>
</protein>
<dbReference type="Pfam" id="PF00903">
    <property type="entry name" value="Glyoxalase"/>
    <property type="match status" value="1"/>
</dbReference>
<dbReference type="Gene3D" id="3.10.180.10">
    <property type="entry name" value="2,3-Dihydroxybiphenyl 1,2-Dioxygenase, domain 1"/>
    <property type="match status" value="1"/>
</dbReference>
<dbReference type="Proteomes" id="UP000184109">
    <property type="component" value="Unassembled WGS sequence"/>
</dbReference>
<dbReference type="RefSeq" id="WP_073120798.1">
    <property type="nucleotide sequence ID" value="NZ_BMEN01000003.1"/>
</dbReference>
<reference evidence="3" key="1">
    <citation type="submission" date="2016-11" db="EMBL/GenBank/DDBJ databases">
        <authorList>
            <person name="Varghese N."/>
            <person name="Submissions S."/>
        </authorList>
    </citation>
    <scope>NUCLEOTIDE SEQUENCE [LARGE SCALE GENOMIC DNA]</scope>
    <source>
        <strain evidence="3">DSM 100572</strain>
    </source>
</reference>
<accession>A0A1M5VKL7</accession>
<dbReference type="OrthoDB" id="192739at2"/>
<evidence type="ECO:0000313" key="3">
    <source>
        <dbReference type="Proteomes" id="UP000184109"/>
    </source>
</evidence>
<organism evidence="2 3">
    <name type="scientific">Wenyingzhuangia marina</name>
    <dbReference type="NCBI Taxonomy" id="1195760"/>
    <lineage>
        <taxon>Bacteria</taxon>
        <taxon>Pseudomonadati</taxon>
        <taxon>Bacteroidota</taxon>
        <taxon>Flavobacteriia</taxon>
        <taxon>Flavobacteriales</taxon>
        <taxon>Flavobacteriaceae</taxon>
        <taxon>Wenyingzhuangia</taxon>
    </lineage>
</organism>
<dbReference type="SUPFAM" id="SSF54593">
    <property type="entry name" value="Glyoxalase/Bleomycin resistance protein/Dihydroxybiphenyl dioxygenase"/>
    <property type="match status" value="1"/>
</dbReference>
<dbReference type="PANTHER" id="PTHR21366">
    <property type="entry name" value="GLYOXALASE FAMILY PROTEIN"/>
    <property type="match status" value="1"/>
</dbReference>
<dbReference type="InterPro" id="IPR050383">
    <property type="entry name" value="GlyoxalaseI/FosfomycinResist"/>
</dbReference>
<sequence>MFPFSFNHVAISVKDVNVSVEFYRRVLKLEEIENTASNSKTRWLSLGEGKQLHLIPRLDDITTNKAVHFALAIEDISLFVNHLKTLHVDYSDWLGTPNKNYVRKDGIQQIYFQDPDKYWIEINNDI</sequence>